<proteinExistence type="predicted"/>
<organism evidence="1">
    <name type="scientific">Candidatus Methanogaster sp. ANME-2c ERB4</name>
    <dbReference type="NCBI Taxonomy" id="2759911"/>
    <lineage>
        <taxon>Archaea</taxon>
        <taxon>Methanobacteriati</taxon>
        <taxon>Methanobacteriota</taxon>
        <taxon>Stenosarchaea group</taxon>
        <taxon>Methanomicrobia</taxon>
        <taxon>Methanosarcinales</taxon>
        <taxon>ANME-2 cluster</taxon>
        <taxon>Candidatus Methanogasteraceae</taxon>
        <taxon>Candidatus Methanogaster</taxon>
    </lineage>
</organism>
<gene>
    <name evidence="1" type="ORF">EHLBLFLE_00003</name>
    <name evidence="2" type="ORF">LFOPHFOE_00040</name>
</gene>
<evidence type="ECO:0000313" key="2">
    <source>
        <dbReference type="EMBL" id="QNO42400.1"/>
    </source>
</evidence>
<name>A0A7G9Y2E7_9EURY</name>
<protein>
    <submittedName>
        <fullName evidence="1">Uncharacterized protein</fullName>
    </submittedName>
</protein>
<evidence type="ECO:0000313" key="1">
    <source>
        <dbReference type="EMBL" id="QNO42181.1"/>
    </source>
</evidence>
<dbReference type="EMBL" id="MT630734">
    <property type="protein sequence ID" value="QNO42400.1"/>
    <property type="molecule type" value="Genomic_DNA"/>
</dbReference>
<dbReference type="AlphaFoldDB" id="A0A7G9Y2E7"/>
<accession>A0A7G9Y2E7</accession>
<reference evidence="1" key="1">
    <citation type="submission" date="2020-06" db="EMBL/GenBank/DDBJ databases">
        <title>Unique genomic features of the anaerobic methanotrophic archaea.</title>
        <authorList>
            <person name="Chadwick G.L."/>
            <person name="Skennerton C.T."/>
            <person name="Laso-Perez R."/>
            <person name="Leu A.O."/>
            <person name="Speth D.R."/>
            <person name="Yu H."/>
            <person name="Morgan-Lang C."/>
            <person name="Hatzenpichler R."/>
            <person name="Goudeau D."/>
            <person name="Malmstrom R."/>
            <person name="Brazelton W.J."/>
            <person name="Woyke T."/>
            <person name="Hallam S.J."/>
            <person name="Tyson G.W."/>
            <person name="Wegener G."/>
            <person name="Boetius A."/>
            <person name="Orphan V."/>
        </authorList>
    </citation>
    <scope>NUCLEOTIDE SEQUENCE</scope>
</reference>
<dbReference type="EMBL" id="MT630717">
    <property type="protein sequence ID" value="QNO42181.1"/>
    <property type="molecule type" value="Genomic_DNA"/>
</dbReference>
<sequence>MPAIVWGIDPDVVNRVPLNGGVNHIRYSLNHEKKLATNCAEVGHLLKVVVLGYMLCVIPHLTAELIGGHWNIYDNISI</sequence>